<keyword evidence="2" id="KW-1185">Reference proteome</keyword>
<proteinExistence type="predicted"/>
<dbReference type="InterPro" id="IPR032675">
    <property type="entry name" value="LRR_dom_sf"/>
</dbReference>
<evidence type="ECO:0000313" key="2">
    <source>
        <dbReference type="Proteomes" id="UP000815677"/>
    </source>
</evidence>
<dbReference type="Gene3D" id="3.80.10.10">
    <property type="entry name" value="Ribonuclease Inhibitor"/>
    <property type="match status" value="1"/>
</dbReference>
<name>A0ABQ0LKC5_MYCCL</name>
<sequence>MSESACRSPEYLSLQARLAKINASATLPGHSTNISPALQAERKLVAGQMNELAFPIPFEILSIISTLYVSSGRQQDHPARQLCLASVCTLWRDVCFSLGDLWTSFYIHANTQTMLNWSIRQTFSDIALKWVSRVGTYPVHLRLDQTFLICEYDDPACTACRFIPIVAGQLATLDMPLMGVFLRSQTPPTFPQLKSLTLRAPEQQPTRLMPLRACTFLDAPILETVKLHRPRLSIDMYLLAAIPWAQLRHLELRQASMNVCVALLARCSQLLTLDILSSGVLSNEPMSLLPVDLPRLQTLRFTESLSQLFIHLHMPALQDIELVELQDVEVKNLIASLVSSQRGPSVSTPRRMRVVNTHTYWVVRVLALVPSLTILEMTIRNNDRDFKSHFLGHLRHTDNFLPNLRTLKIKTCPMDVFPMDLVTAVQRRFEEGALKQFSVDLGGAARKTRSEGKDDSSILGLIFSRRRIGG</sequence>
<dbReference type="EMBL" id="DF847215">
    <property type="protein sequence ID" value="GAT51466.1"/>
    <property type="molecule type" value="Genomic_DNA"/>
</dbReference>
<dbReference type="Proteomes" id="UP000815677">
    <property type="component" value="Unassembled WGS sequence"/>
</dbReference>
<accession>A0ABQ0LKC5</accession>
<dbReference type="SUPFAM" id="SSF52047">
    <property type="entry name" value="RNI-like"/>
    <property type="match status" value="1"/>
</dbReference>
<reference evidence="1" key="1">
    <citation type="submission" date="2014-09" db="EMBL/GenBank/DDBJ databases">
        <title>Genome sequence of the luminous mushroom Mycena chlorophos for searching fungal bioluminescence genes.</title>
        <authorList>
            <person name="Tanaka Y."/>
            <person name="Kasuga D."/>
            <person name="Oba Y."/>
            <person name="Hase S."/>
            <person name="Sato K."/>
            <person name="Oba Y."/>
            <person name="Sakakibara Y."/>
        </authorList>
    </citation>
    <scope>NUCLEOTIDE SEQUENCE</scope>
</reference>
<evidence type="ECO:0008006" key="3">
    <source>
        <dbReference type="Google" id="ProtNLM"/>
    </source>
</evidence>
<gene>
    <name evidence="1" type="ORF">MCHLO_08608</name>
</gene>
<organism evidence="1 2">
    <name type="scientific">Mycena chlorophos</name>
    <name type="common">Agaric fungus</name>
    <name type="synonym">Agaricus chlorophos</name>
    <dbReference type="NCBI Taxonomy" id="658473"/>
    <lineage>
        <taxon>Eukaryota</taxon>
        <taxon>Fungi</taxon>
        <taxon>Dikarya</taxon>
        <taxon>Basidiomycota</taxon>
        <taxon>Agaricomycotina</taxon>
        <taxon>Agaricomycetes</taxon>
        <taxon>Agaricomycetidae</taxon>
        <taxon>Agaricales</taxon>
        <taxon>Marasmiineae</taxon>
        <taxon>Mycenaceae</taxon>
        <taxon>Mycena</taxon>
    </lineage>
</organism>
<evidence type="ECO:0000313" key="1">
    <source>
        <dbReference type="EMBL" id="GAT51466.1"/>
    </source>
</evidence>
<protein>
    <recommendedName>
        <fullName evidence="3">F-box domain-containing protein</fullName>
    </recommendedName>
</protein>